<proteinExistence type="predicted"/>
<evidence type="ECO:0000313" key="1">
    <source>
        <dbReference type="EMBL" id="KAG8368056.1"/>
    </source>
</evidence>
<name>A0AAV6WJ99_9LAMI</name>
<dbReference type="PANTHER" id="PTHR34569">
    <property type="entry name" value="EXPRESSED PROTEIN"/>
    <property type="match status" value="1"/>
</dbReference>
<sequence>MENSLIIPQDLVVDFPLKPHTLQFANDVVINSFNRDEDEDEDEDEDDIEMVALENKSYTSLKDLISESPPAMASPTNTSWREIPLKDPLVQHAAWAYLQPMAEARVDDGRWWRRLEEKCCGMFSCFNDVVLDYGA</sequence>
<dbReference type="Proteomes" id="UP000826271">
    <property type="component" value="Unassembled WGS sequence"/>
</dbReference>
<reference evidence="1" key="1">
    <citation type="submission" date="2019-10" db="EMBL/GenBank/DDBJ databases">
        <authorList>
            <person name="Zhang R."/>
            <person name="Pan Y."/>
            <person name="Wang J."/>
            <person name="Ma R."/>
            <person name="Yu S."/>
        </authorList>
    </citation>
    <scope>NUCLEOTIDE SEQUENCE</scope>
    <source>
        <strain evidence="1">LA-IB0</strain>
        <tissue evidence="1">Leaf</tissue>
    </source>
</reference>
<keyword evidence="2" id="KW-1185">Reference proteome</keyword>
<dbReference type="EMBL" id="WHWC01000015">
    <property type="protein sequence ID" value="KAG8368056.1"/>
    <property type="molecule type" value="Genomic_DNA"/>
</dbReference>
<dbReference type="AlphaFoldDB" id="A0AAV6WJ99"/>
<organism evidence="1 2">
    <name type="scientific">Buddleja alternifolia</name>
    <dbReference type="NCBI Taxonomy" id="168488"/>
    <lineage>
        <taxon>Eukaryota</taxon>
        <taxon>Viridiplantae</taxon>
        <taxon>Streptophyta</taxon>
        <taxon>Embryophyta</taxon>
        <taxon>Tracheophyta</taxon>
        <taxon>Spermatophyta</taxon>
        <taxon>Magnoliopsida</taxon>
        <taxon>eudicotyledons</taxon>
        <taxon>Gunneridae</taxon>
        <taxon>Pentapetalae</taxon>
        <taxon>asterids</taxon>
        <taxon>lamiids</taxon>
        <taxon>Lamiales</taxon>
        <taxon>Scrophulariaceae</taxon>
        <taxon>Buddlejeae</taxon>
        <taxon>Buddleja</taxon>
    </lineage>
</organism>
<gene>
    <name evidence="1" type="ORF">BUALT_Bualt15G0005700</name>
</gene>
<dbReference type="PANTHER" id="PTHR34569:SF21">
    <property type="match status" value="1"/>
</dbReference>
<evidence type="ECO:0000313" key="2">
    <source>
        <dbReference type="Proteomes" id="UP000826271"/>
    </source>
</evidence>
<accession>A0AAV6WJ99</accession>
<comment type="caution">
    <text evidence="1">The sequence shown here is derived from an EMBL/GenBank/DDBJ whole genome shotgun (WGS) entry which is preliminary data.</text>
</comment>
<protein>
    <submittedName>
        <fullName evidence="1">Uncharacterized protein</fullName>
    </submittedName>
</protein>